<dbReference type="Proteomes" id="UP001501671">
    <property type="component" value="Unassembled WGS sequence"/>
</dbReference>
<dbReference type="SUPFAM" id="SSF55811">
    <property type="entry name" value="Nudix"/>
    <property type="match status" value="1"/>
</dbReference>
<dbReference type="Pfam" id="PF14803">
    <property type="entry name" value="Zn_ribbon_Nudix"/>
    <property type="match status" value="1"/>
</dbReference>
<dbReference type="Gene3D" id="3.90.79.10">
    <property type="entry name" value="Nucleoside Triphosphate Pyrophosphohydrolase"/>
    <property type="match status" value="1"/>
</dbReference>
<gene>
    <name evidence="4" type="ORF">GCM10023144_14240</name>
</gene>
<comment type="cofactor">
    <cofactor evidence="1">
        <name>Mg(2+)</name>
        <dbReference type="ChEBI" id="CHEBI:18420"/>
    </cofactor>
</comment>
<evidence type="ECO:0000313" key="5">
    <source>
        <dbReference type="Proteomes" id="UP001501671"/>
    </source>
</evidence>
<evidence type="ECO:0000256" key="2">
    <source>
        <dbReference type="ARBA" id="ARBA00022801"/>
    </source>
</evidence>
<dbReference type="PROSITE" id="PS00893">
    <property type="entry name" value="NUDIX_BOX"/>
    <property type="match status" value="1"/>
</dbReference>
<dbReference type="InterPro" id="IPR015797">
    <property type="entry name" value="NUDIX_hydrolase-like_dom_sf"/>
</dbReference>
<dbReference type="PROSITE" id="PS51462">
    <property type="entry name" value="NUDIX"/>
    <property type="match status" value="1"/>
</dbReference>
<keyword evidence="2 4" id="KW-0378">Hydrolase</keyword>
<dbReference type="GO" id="GO:0016787">
    <property type="term" value="F:hydrolase activity"/>
    <property type="evidence" value="ECO:0007669"/>
    <property type="project" value="UniProtKB-KW"/>
</dbReference>
<dbReference type="RefSeq" id="WP_345247757.1">
    <property type="nucleotide sequence ID" value="NZ_BAABFO010000005.1"/>
</dbReference>
<accession>A0ABP8GQ90</accession>
<dbReference type="EMBL" id="BAABFO010000005">
    <property type="protein sequence ID" value="GAA4328431.1"/>
    <property type="molecule type" value="Genomic_DNA"/>
</dbReference>
<evidence type="ECO:0000256" key="1">
    <source>
        <dbReference type="ARBA" id="ARBA00001946"/>
    </source>
</evidence>
<dbReference type="InterPro" id="IPR020084">
    <property type="entry name" value="NUDIX_hydrolase_CS"/>
</dbReference>
<proteinExistence type="predicted"/>
<dbReference type="CDD" id="cd04511">
    <property type="entry name" value="NUDIX_Hydrolase"/>
    <property type="match status" value="1"/>
</dbReference>
<dbReference type="PANTHER" id="PTHR43222">
    <property type="entry name" value="NUDIX HYDROLASE 23"/>
    <property type="match status" value="1"/>
</dbReference>
<evidence type="ECO:0000259" key="3">
    <source>
        <dbReference type="PROSITE" id="PS51462"/>
    </source>
</evidence>
<protein>
    <submittedName>
        <fullName evidence="4">NUDIX hydrolase</fullName>
    </submittedName>
</protein>
<reference evidence="5" key="1">
    <citation type="journal article" date="2019" name="Int. J. Syst. Evol. Microbiol.">
        <title>The Global Catalogue of Microorganisms (GCM) 10K type strain sequencing project: providing services to taxonomists for standard genome sequencing and annotation.</title>
        <authorList>
            <consortium name="The Broad Institute Genomics Platform"/>
            <consortium name="The Broad Institute Genome Sequencing Center for Infectious Disease"/>
            <person name="Wu L."/>
            <person name="Ma J."/>
        </authorList>
    </citation>
    <scope>NUCLEOTIDE SEQUENCE [LARGE SCALE GENOMIC DNA]</scope>
    <source>
        <strain evidence="5">JCM 17666</strain>
    </source>
</reference>
<dbReference type="Pfam" id="PF00293">
    <property type="entry name" value="NUDIX"/>
    <property type="match status" value="1"/>
</dbReference>
<keyword evidence="5" id="KW-1185">Reference proteome</keyword>
<dbReference type="InterPro" id="IPR000086">
    <property type="entry name" value="NUDIX_hydrolase_dom"/>
</dbReference>
<comment type="caution">
    <text evidence="4">The sequence shown here is derived from an EMBL/GenBank/DDBJ whole genome shotgun (WGS) entry which is preliminary data.</text>
</comment>
<evidence type="ECO:0000313" key="4">
    <source>
        <dbReference type="EMBL" id="GAA4328431.1"/>
    </source>
</evidence>
<name>A0ABP8GQ90_9BURK</name>
<dbReference type="Gene3D" id="2.20.70.10">
    <property type="match status" value="1"/>
</dbReference>
<dbReference type="PANTHER" id="PTHR43222:SF2">
    <property type="entry name" value="NUDIX HYDROLASE 23, CHLOROPLASTIC"/>
    <property type="match status" value="1"/>
</dbReference>
<feature type="domain" description="Nudix hydrolase" evidence="3">
    <location>
        <begin position="52"/>
        <end position="175"/>
    </location>
</feature>
<sequence>MTVPLRAASYFPAPRSQRYCSQCGNVLTRRIPDDDNRERDVCDYCGAIHYQNPRNVLGTIPVWEDKVLLCRRAIEPRRGFWTLPAGFMELGETTAQGAARETREEAGAHFELGELFAVIDIPQVDQVHFFFLARLTDLDFSPGEESLEVALFAEADIPWRDLAFRSISTALTLYFEDRTRGAFGVHSRSLPPGVAAPVATVPSS</sequence>
<dbReference type="InterPro" id="IPR029401">
    <property type="entry name" value="Nudix_N"/>
</dbReference>
<organism evidence="4 5">
    <name type="scientific">Pigmentiphaga soli</name>
    <dbReference type="NCBI Taxonomy" id="1007095"/>
    <lineage>
        <taxon>Bacteria</taxon>
        <taxon>Pseudomonadati</taxon>
        <taxon>Pseudomonadota</taxon>
        <taxon>Betaproteobacteria</taxon>
        <taxon>Burkholderiales</taxon>
        <taxon>Alcaligenaceae</taxon>
        <taxon>Pigmentiphaga</taxon>
    </lineage>
</organism>